<dbReference type="PANTHER" id="PTHR30419">
    <property type="entry name" value="HTH-TYPE TRANSCRIPTIONAL REGULATOR YBHD"/>
    <property type="match status" value="1"/>
</dbReference>
<dbReference type="GO" id="GO:0005829">
    <property type="term" value="C:cytosol"/>
    <property type="evidence" value="ECO:0007669"/>
    <property type="project" value="TreeGrafter"/>
</dbReference>
<dbReference type="Gene3D" id="1.10.10.10">
    <property type="entry name" value="Winged helix-like DNA-binding domain superfamily/Winged helix DNA-binding domain"/>
    <property type="match status" value="1"/>
</dbReference>
<dbReference type="CDD" id="cd08421">
    <property type="entry name" value="PBP2_LTTR_like_1"/>
    <property type="match status" value="1"/>
</dbReference>
<evidence type="ECO:0000313" key="7">
    <source>
        <dbReference type="Proteomes" id="UP000318405"/>
    </source>
</evidence>
<keyword evidence="7" id="KW-1185">Reference proteome</keyword>
<gene>
    <name evidence="6" type="ORF">FOZ76_12065</name>
</gene>
<keyword evidence="2" id="KW-0805">Transcription regulation</keyword>
<evidence type="ECO:0000256" key="3">
    <source>
        <dbReference type="ARBA" id="ARBA00023125"/>
    </source>
</evidence>
<dbReference type="SUPFAM" id="SSF53850">
    <property type="entry name" value="Periplasmic binding protein-like II"/>
    <property type="match status" value="1"/>
</dbReference>
<dbReference type="PROSITE" id="PS50931">
    <property type="entry name" value="HTH_LYSR"/>
    <property type="match status" value="1"/>
</dbReference>
<dbReference type="SUPFAM" id="SSF46785">
    <property type="entry name" value="Winged helix' DNA-binding domain"/>
    <property type="match status" value="1"/>
</dbReference>
<feature type="domain" description="HTH lysR-type" evidence="5">
    <location>
        <begin position="6"/>
        <end position="63"/>
    </location>
</feature>
<dbReference type="PANTHER" id="PTHR30419:SF2">
    <property type="entry name" value="LYSR FAMILY TRANSCRIPTIONAL REGULATOR"/>
    <property type="match status" value="1"/>
</dbReference>
<dbReference type="InterPro" id="IPR000847">
    <property type="entry name" value="LysR_HTH_N"/>
</dbReference>
<dbReference type="RefSeq" id="WP_143948594.1">
    <property type="nucleotide sequence ID" value="NZ_BAABMB010000001.1"/>
</dbReference>
<reference evidence="6 7" key="1">
    <citation type="submission" date="2019-07" db="EMBL/GenBank/DDBJ databases">
        <title>Qingshengfaniella alkalisoli gen. nov., sp. nov., isolated from saline soil.</title>
        <authorList>
            <person name="Xu L."/>
            <person name="Huang X.-X."/>
            <person name="Sun J.-Q."/>
        </authorList>
    </citation>
    <scope>NUCLEOTIDE SEQUENCE [LARGE SCALE GENOMIC DNA]</scope>
    <source>
        <strain evidence="6 7">DSM 27279</strain>
    </source>
</reference>
<organism evidence="6 7">
    <name type="scientific">Verticiella sediminum</name>
    <dbReference type="NCBI Taxonomy" id="1247510"/>
    <lineage>
        <taxon>Bacteria</taxon>
        <taxon>Pseudomonadati</taxon>
        <taxon>Pseudomonadota</taxon>
        <taxon>Betaproteobacteria</taxon>
        <taxon>Burkholderiales</taxon>
        <taxon>Alcaligenaceae</taxon>
        <taxon>Verticiella</taxon>
    </lineage>
</organism>
<evidence type="ECO:0000259" key="5">
    <source>
        <dbReference type="PROSITE" id="PS50931"/>
    </source>
</evidence>
<dbReference type="InterPro" id="IPR036388">
    <property type="entry name" value="WH-like_DNA-bd_sf"/>
</dbReference>
<evidence type="ECO:0000256" key="2">
    <source>
        <dbReference type="ARBA" id="ARBA00023015"/>
    </source>
</evidence>
<dbReference type="Pfam" id="PF00126">
    <property type="entry name" value="HTH_1"/>
    <property type="match status" value="1"/>
</dbReference>
<protein>
    <submittedName>
        <fullName evidence="6">LysR family transcriptional regulator</fullName>
    </submittedName>
</protein>
<evidence type="ECO:0000313" key="6">
    <source>
        <dbReference type="EMBL" id="TSH94533.1"/>
    </source>
</evidence>
<accession>A0A556ANS5</accession>
<evidence type="ECO:0000256" key="1">
    <source>
        <dbReference type="ARBA" id="ARBA00009437"/>
    </source>
</evidence>
<dbReference type="EMBL" id="VLTJ01000024">
    <property type="protein sequence ID" value="TSH94533.1"/>
    <property type="molecule type" value="Genomic_DNA"/>
</dbReference>
<dbReference type="InterPro" id="IPR050950">
    <property type="entry name" value="HTH-type_LysR_regulators"/>
</dbReference>
<sequence>MHPGRIDLVTLALFDAVARAGSISAGARQVHLAVGAASKRIADLEDALATPLLYRSASGVALTDAGEACLGHAQRVLREVAHLRGSMVDYQQGIRGTVRLRANTSAITQFLADDLAGFMAAHPAVRIQLQEQDSGQIVRAVLENQADLGIFAEGTPCEGLQTFVYREDELVVVAPSGHPLADVGEIAFADTLGYDFVGLSSGTSLAQRLEAACAGLGHEMRLRIQVRGFDSICRMAVSTGCIGILPRLAAEPHAQSMRLVLIPLRDAWSQRELRIGARDAAALDAAGRSLLGHLRTSAARTG</sequence>
<comment type="caution">
    <text evidence="6">The sequence shown here is derived from an EMBL/GenBank/DDBJ whole genome shotgun (WGS) entry which is preliminary data.</text>
</comment>
<dbReference type="Proteomes" id="UP000318405">
    <property type="component" value="Unassembled WGS sequence"/>
</dbReference>
<comment type="similarity">
    <text evidence="1">Belongs to the LysR transcriptional regulatory family.</text>
</comment>
<dbReference type="GO" id="GO:0003677">
    <property type="term" value="F:DNA binding"/>
    <property type="evidence" value="ECO:0007669"/>
    <property type="project" value="UniProtKB-KW"/>
</dbReference>
<dbReference type="GO" id="GO:0003700">
    <property type="term" value="F:DNA-binding transcription factor activity"/>
    <property type="evidence" value="ECO:0007669"/>
    <property type="project" value="InterPro"/>
</dbReference>
<keyword evidence="3" id="KW-0238">DNA-binding</keyword>
<dbReference type="InterPro" id="IPR005119">
    <property type="entry name" value="LysR_subst-bd"/>
</dbReference>
<dbReference type="AlphaFoldDB" id="A0A556ANS5"/>
<name>A0A556ANS5_9BURK</name>
<proteinExistence type="inferred from homology"/>
<dbReference type="Gene3D" id="3.40.190.290">
    <property type="match status" value="1"/>
</dbReference>
<keyword evidence="4" id="KW-0804">Transcription</keyword>
<dbReference type="InterPro" id="IPR036390">
    <property type="entry name" value="WH_DNA-bd_sf"/>
</dbReference>
<evidence type="ECO:0000256" key="4">
    <source>
        <dbReference type="ARBA" id="ARBA00023163"/>
    </source>
</evidence>
<dbReference type="OrthoDB" id="9785974at2"/>
<dbReference type="Pfam" id="PF03466">
    <property type="entry name" value="LysR_substrate"/>
    <property type="match status" value="1"/>
</dbReference>